<proteinExistence type="predicted"/>
<dbReference type="RefSeq" id="WP_345244355.1">
    <property type="nucleotide sequence ID" value="NZ_BAABHD010000029.1"/>
</dbReference>
<comment type="caution">
    <text evidence="2">The sequence shown here is derived from an EMBL/GenBank/DDBJ whole genome shotgun (WGS) entry which is preliminary data.</text>
</comment>
<sequence length="326" mass="36990">MTYLSSQPRLTDSWEDICYPIKPVWLAELLPDYDIVATDRQQLVVGEVSGGRPTIFGIQSADYTIIPNTVIREVIDGLIASYQLLIKYTPTGEFSINIILPEGVQLGKESLQRSLIITNSYNGKTPFSIQGQTLLTLQDPDSALRSSMFRQVCQNGLMGWADQFADIPAYQTWLHEWSATTGKAGGTKSRPAKGQPARPAGSPIRKIHHRQLTQDMFRQQLHDVLVDHLNPEPTLTATVYTQLQQAQVQERDEDLMRELPVPVQLTKQARERLRTEEHLLKTGSSYWLIYNAVNYALFTSRSSLTLNDRYRLDERVFHQLAARAYA</sequence>
<feature type="region of interest" description="Disordered" evidence="1">
    <location>
        <begin position="181"/>
        <end position="202"/>
    </location>
</feature>
<evidence type="ECO:0000256" key="1">
    <source>
        <dbReference type="SAM" id="MobiDB-lite"/>
    </source>
</evidence>
<organism evidence="2 3">
    <name type="scientific">Nibrella saemangeumensis</name>
    <dbReference type="NCBI Taxonomy" id="1084526"/>
    <lineage>
        <taxon>Bacteria</taxon>
        <taxon>Pseudomonadati</taxon>
        <taxon>Bacteroidota</taxon>
        <taxon>Cytophagia</taxon>
        <taxon>Cytophagales</taxon>
        <taxon>Spirosomataceae</taxon>
        <taxon>Nibrella</taxon>
    </lineage>
</organism>
<name>A0ABP8MZ46_9BACT</name>
<reference evidence="3" key="1">
    <citation type="journal article" date="2019" name="Int. J. Syst. Evol. Microbiol.">
        <title>The Global Catalogue of Microorganisms (GCM) 10K type strain sequencing project: providing services to taxonomists for standard genome sequencing and annotation.</title>
        <authorList>
            <consortium name="The Broad Institute Genomics Platform"/>
            <consortium name="The Broad Institute Genome Sequencing Center for Infectious Disease"/>
            <person name="Wu L."/>
            <person name="Ma J."/>
        </authorList>
    </citation>
    <scope>NUCLEOTIDE SEQUENCE [LARGE SCALE GENOMIC DNA]</scope>
    <source>
        <strain evidence="3">JCM 17927</strain>
    </source>
</reference>
<dbReference type="EMBL" id="BAABHD010000029">
    <property type="protein sequence ID" value="GAA4457141.1"/>
    <property type="molecule type" value="Genomic_DNA"/>
</dbReference>
<evidence type="ECO:0000313" key="3">
    <source>
        <dbReference type="Proteomes" id="UP001501175"/>
    </source>
</evidence>
<accession>A0ABP8MZ46</accession>
<protein>
    <recommendedName>
        <fullName evidence="4">DUF932 domain-containing protein</fullName>
    </recommendedName>
</protein>
<keyword evidence="3" id="KW-1185">Reference proteome</keyword>
<evidence type="ECO:0008006" key="4">
    <source>
        <dbReference type="Google" id="ProtNLM"/>
    </source>
</evidence>
<gene>
    <name evidence="2" type="ORF">GCM10023189_27400</name>
</gene>
<evidence type="ECO:0000313" key="2">
    <source>
        <dbReference type="EMBL" id="GAA4457141.1"/>
    </source>
</evidence>
<dbReference type="Proteomes" id="UP001501175">
    <property type="component" value="Unassembled WGS sequence"/>
</dbReference>